<dbReference type="OrthoDB" id="17948at2759"/>
<protein>
    <submittedName>
        <fullName evidence="1">Uncharacterized protein</fullName>
    </submittedName>
</protein>
<evidence type="ECO:0000313" key="1">
    <source>
        <dbReference type="EMBL" id="URE44322.1"/>
    </source>
</evidence>
<evidence type="ECO:0000313" key="2">
    <source>
        <dbReference type="Proteomes" id="UP001055439"/>
    </source>
</evidence>
<dbReference type="EMBL" id="CP097511">
    <property type="protein sequence ID" value="URE44322.1"/>
    <property type="molecule type" value="Genomic_DNA"/>
</dbReference>
<proteinExistence type="predicted"/>
<name>A0A9E7IAG5_9LILI</name>
<gene>
    <name evidence="1" type="ORF">MUK42_25761</name>
</gene>
<dbReference type="Proteomes" id="UP001055439">
    <property type="component" value="Chromosome 9"/>
</dbReference>
<organism evidence="1 2">
    <name type="scientific">Musa troglodytarum</name>
    <name type="common">fe'i banana</name>
    <dbReference type="NCBI Taxonomy" id="320322"/>
    <lineage>
        <taxon>Eukaryota</taxon>
        <taxon>Viridiplantae</taxon>
        <taxon>Streptophyta</taxon>
        <taxon>Embryophyta</taxon>
        <taxon>Tracheophyta</taxon>
        <taxon>Spermatophyta</taxon>
        <taxon>Magnoliopsida</taxon>
        <taxon>Liliopsida</taxon>
        <taxon>Zingiberales</taxon>
        <taxon>Musaceae</taxon>
        <taxon>Musa</taxon>
    </lineage>
</organism>
<dbReference type="AlphaFoldDB" id="A0A9E7IAG5"/>
<sequence>MVSDVAFCFDLSIPFLEGDSGIGGATSENKARKDASLKAVVRAMELGYAGVLSHADRCKIASPFRHKTRLTVSAHGAPPSPLPLTAALC</sequence>
<keyword evidence="2" id="KW-1185">Reference proteome</keyword>
<accession>A0A9E7IAG5</accession>
<reference evidence="1" key="1">
    <citation type="submission" date="2022-05" db="EMBL/GenBank/DDBJ databases">
        <title>The Musa troglodytarum L. genome provides insights into the mechanism of non-climacteric behaviour and enrichment of carotenoids.</title>
        <authorList>
            <person name="Wang J."/>
        </authorList>
    </citation>
    <scope>NUCLEOTIDE SEQUENCE</scope>
    <source>
        <tissue evidence="1">Leaf</tissue>
    </source>
</reference>